<keyword evidence="4" id="KW-0210">Decarboxylase</keyword>
<keyword evidence="5" id="KW-0970">Cilium biogenesis/degradation</keyword>
<dbReference type="SUPFAM" id="SSF53383">
    <property type="entry name" value="PLP-dependent transferases"/>
    <property type="match status" value="1"/>
</dbReference>
<dbReference type="Proteomes" id="UP001186944">
    <property type="component" value="Unassembled WGS sequence"/>
</dbReference>
<evidence type="ECO:0000256" key="2">
    <source>
        <dbReference type="ARBA" id="ARBA00004123"/>
    </source>
</evidence>
<dbReference type="Pfam" id="PF00250">
    <property type="entry name" value="Forkhead"/>
    <property type="match status" value="1"/>
</dbReference>
<dbReference type="InterPro" id="IPR055102">
    <property type="entry name" value="PDXDC1-like_3rd"/>
</dbReference>
<keyword evidence="8 14" id="KW-0238">DNA-binding</keyword>
<sequence length="1234" mass="138143">MDDERKERIKAKQTAHIPDPLKGSGQEMQTIMRTVEDLIMLGEVESEDEDEDEEEEEDGEEEVEEAEEGVEQPDKEEDMEEEPRLQKLDVHGQAALTAHSLAAYVSTLEEEHLKKFTAKITSDCQLWLSRLFRFEDASVVYHEEKKDGLVKVCRLALYQKYPKYPTEGFEALYSRPPVIYISAAALPGLSNYLCLQLGLPMSCICTVPCLSSPEANHRMDEGMLESLIQDDMAAAKTPVLLVAFAGSPHLGHVDHLDKLRELCKRNNIWLHVEGNSLATLSLVSIPDSVSPARSGDSMTISLGQWLGIPGIPFATLYKSSDLALVHAAGLNTFNPHLKLNCLPIWTTLQSLGHDGIVERIKQSCNMAEKLFEALQKISCIKQIGQEKKEDHQPIKSFGELISTAITALLVFEMVTPTIVFRFYDEDEDLEGPDVAAYSGVQEEEDDEEKRRDFMYYNALNTWLGDTLISANPSLNLHLIDVEKEGICIRFSPLETAQVRDTKDTDIDTFLESLKNQVEILSATILRREQFKAVVEAQDNLVVIDMPNWAGLGVVQYIPQQWKDNVDSLPEKAKRDINNINIELVHRLKSTDTAFSLGNTSNDIGCVKFGLITGDTDIEELIGLVYTIGKEIEESSKYYEQLSEKIREGIEKANLELKKETEEKLIQEGVLRQVPVVGSLLNWWSPTPKDAMKGRTFSLSSGTVASTEKTYKYHMQIQEDSSNNQNIPFPEKRHISSFKESLKPVKCDTKIAGDIKANLTKQVNSLHSPKPPLFPFGRTPAAKTKFPQAYAVNRHQPQGVRKMPVLTRDHLAIKFRQNWMAKYPLDTCSNGGVNLDDSLTSLNWLQNLNIMKITSPGTPPPSPGPIHSYYNGLDANNKNMKVNPNAVLNVSCAPPQCKMESKFHLADPAPPTALGGDAIDYKTNPYVKPPYSYATLICMAMKETKKSKITLSSIYNWITDNFMYYRLADPSWQNSIRHNLSLNKCFQKVPRRKDEPGKGGFWRINPEYNDMIENGIFKKRRNSRESSCTPPVKKIKKEVDDDFSSCSVSKTKNGFVHFGAQDEQDHLRGDFNWTSILNQDIEIGGIKVKTEDLLDTNSCDSQTPSVAMSPPSSECNSDDFSIEDLFAQTDLSNEPALDFTTNDPLDLTITGQHIDTPSWWADGFNLSAIKTEPDGQDACDRSSGLHTPIAPSPVADTDGLDTEHPWADNGFADIGDAFDVDNLFDLENIPSPKLS</sequence>
<evidence type="ECO:0000256" key="6">
    <source>
        <dbReference type="ARBA" id="ARBA00022898"/>
    </source>
</evidence>
<feature type="compositionally biased region" description="Acidic residues" evidence="15">
    <location>
        <begin position="44"/>
        <end position="81"/>
    </location>
</feature>
<evidence type="ECO:0000256" key="4">
    <source>
        <dbReference type="ARBA" id="ARBA00022793"/>
    </source>
</evidence>
<dbReference type="InterPro" id="IPR002129">
    <property type="entry name" value="PyrdxlP-dep_de-COase"/>
</dbReference>
<protein>
    <recommendedName>
        <fullName evidence="13">Pyridoxal-dependent decarboxylase domain-containing protein 1</fullName>
    </recommendedName>
</protein>
<evidence type="ECO:0000256" key="15">
    <source>
        <dbReference type="SAM" id="MobiDB-lite"/>
    </source>
</evidence>
<evidence type="ECO:0000313" key="18">
    <source>
        <dbReference type="Proteomes" id="UP001186944"/>
    </source>
</evidence>
<dbReference type="SUPFAM" id="SSF46785">
    <property type="entry name" value="Winged helix' DNA-binding domain"/>
    <property type="match status" value="1"/>
</dbReference>
<accession>A0AA88Y195</accession>
<comment type="cofactor">
    <cofactor evidence="1">
        <name>pyridoxal 5'-phosphate</name>
        <dbReference type="ChEBI" id="CHEBI:597326"/>
    </cofactor>
</comment>
<dbReference type="GO" id="GO:0030030">
    <property type="term" value="P:cell projection organization"/>
    <property type="evidence" value="ECO:0007669"/>
    <property type="project" value="UniProtKB-KW"/>
</dbReference>
<dbReference type="GO" id="GO:0019752">
    <property type="term" value="P:carboxylic acid metabolic process"/>
    <property type="evidence" value="ECO:0007669"/>
    <property type="project" value="InterPro"/>
</dbReference>
<dbReference type="PROSITE" id="PS50039">
    <property type="entry name" value="FORK_HEAD_3"/>
    <property type="match status" value="1"/>
</dbReference>
<feature type="DNA-binding region" description="Fork-head" evidence="14">
    <location>
        <begin position="927"/>
        <end position="1021"/>
    </location>
</feature>
<evidence type="ECO:0000256" key="11">
    <source>
        <dbReference type="ARBA" id="ARBA00023242"/>
    </source>
</evidence>
<keyword evidence="11 14" id="KW-0539">Nucleus</keyword>
<dbReference type="InterPro" id="IPR036388">
    <property type="entry name" value="WH-like_DNA-bd_sf"/>
</dbReference>
<evidence type="ECO:0000256" key="1">
    <source>
        <dbReference type="ARBA" id="ARBA00001933"/>
    </source>
</evidence>
<evidence type="ECO:0000256" key="13">
    <source>
        <dbReference type="ARBA" id="ARBA00047190"/>
    </source>
</evidence>
<evidence type="ECO:0000256" key="14">
    <source>
        <dbReference type="PROSITE-ProRule" id="PRU00089"/>
    </source>
</evidence>
<evidence type="ECO:0000256" key="7">
    <source>
        <dbReference type="ARBA" id="ARBA00023015"/>
    </source>
</evidence>
<dbReference type="InterPro" id="IPR050477">
    <property type="entry name" value="GrpII_AminoAcid_Decarb"/>
</dbReference>
<dbReference type="GO" id="GO:0016831">
    <property type="term" value="F:carboxy-lyase activity"/>
    <property type="evidence" value="ECO:0007669"/>
    <property type="project" value="UniProtKB-KW"/>
</dbReference>
<dbReference type="SMART" id="SM00339">
    <property type="entry name" value="FH"/>
    <property type="match status" value="1"/>
</dbReference>
<keyword evidence="10" id="KW-0456">Lyase</keyword>
<dbReference type="CDD" id="cd20023">
    <property type="entry name" value="FH_FOXJ1"/>
    <property type="match status" value="1"/>
</dbReference>
<reference evidence="17" key="1">
    <citation type="submission" date="2019-08" db="EMBL/GenBank/DDBJ databases">
        <title>The improved chromosome-level genome for the pearl oyster Pinctada fucata martensii using PacBio sequencing and Hi-C.</title>
        <authorList>
            <person name="Zheng Z."/>
        </authorList>
    </citation>
    <scope>NUCLEOTIDE SEQUENCE</scope>
    <source>
        <strain evidence="17">ZZ-2019</strain>
        <tissue evidence="17">Adductor muscle</tissue>
    </source>
</reference>
<organism evidence="17 18">
    <name type="scientific">Pinctada imbricata</name>
    <name type="common">Atlantic pearl-oyster</name>
    <name type="synonym">Pinctada martensii</name>
    <dbReference type="NCBI Taxonomy" id="66713"/>
    <lineage>
        <taxon>Eukaryota</taxon>
        <taxon>Metazoa</taxon>
        <taxon>Spiralia</taxon>
        <taxon>Lophotrochozoa</taxon>
        <taxon>Mollusca</taxon>
        <taxon>Bivalvia</taxon>
        <taxon>Autobranchia</taxon>
        <taxon>Pteriomorphia</taxon>
        <taxon>Pterioida</taxon>
        <taxon>Pterioidea</taxon>
        <taxon>Pteriidae</taxon>
        <taxon>Pinctada</taxon>
    </lineage>
</organism>
<dbReference type="InterPro" id="IPR015424">
    <property type="entry name" value="PyrdxlP-dep_Trfase"/>
</dbReference>
<dbReference type="Gene3D" id="3.40.640.10">
    <property type="entry name" value="Type I PLP-dependent aspartate aminotransferase-like (Major domain)"/>
    <property type="match status" value="1"/>
</dbReference>
<dbReference type="PANTHER" id="PTHR42735">
    <property type="match status" value="1"/>
</dbReference>
<evidence type="ECO:0000256" key="10">
    <source>
        <dbReference type="ARBA" id="ARBA00023239"/>
    </source>
</evidence>
<dbReference type="InterPro" id="IPR047512">
    <property type="entry name" value="FH_FOXJ1"/>
</dbReference>
<evidence type="ECO:0000313" key="17">
    <source>
        <dbReference type="EMBL" id="KAK3091890.1"/>
    </source>
</evidence>
<gene>
    <name evidence="17" type="ORF">FSP39_023480</name>
</gene>
<dbReference type="InterPro" id="IPR018122">
    <property type="entry name" value="TF_fork_head_CS_1"/>
</dbReference>
<dbReference type="PROSITE" id="PS00657">
    <property type="entry name" value="FORK_HEAD_1"/>
    <property type="match status" value="1"/>
</dbReference>
<dbReference type="Pfam" id="PF22930">
    <property type="entry name" value="PDXDC1-like_cen"/>
    <property type="match status" value="1"/>
</dbReference>
<dbReference type="InterPro" id="IPR015421">
    <property type="entry name" value="PyrdxlP-dep_Trfase_major"/>
</dbReference>
<dbReference type="GO" id="GO:0030170">
    <property type="term" value="F:pyridoxal phosphate binding"/>
    <property type="evidence" value="ECO:0007669"/>
    <property type="project" value="InterPro"/>
</dbReference>
<keyword evidence="6" id="KW-0663">Pyridoxal phosphate</keyword>
<dbReference type="Pfam" id="PF00282">
    <property type="entry name" value="Pyridoxal_deC"/>
    <property type="match status" value="1"/>
</dbReference>
<feature type="domain" description="Fork-head" evidence="16">
    <location>
        <begin position="927"/>
        <end position="1021"/>
    </location>
</feature>
<evidence type="ECO:0000256" key="8">
    <source>
        <dbReference type="ARBA" id="ARBA00023125"/>
    </source>
</evidence>
<keyword evidence="18" id="KW-1185">Reference proteome</keyword>
<keyword evidence="9" id="KW-0804">Transcription</keyword>
<dbReference type="GO" id="GO:0003700">
    <property type="term" value="F:DNA-binding transcription factor activity"/>
    <property type="evidence" value="ECO:0007669"/>
    <property type="project" value="InterPro"/>
</dbReference>
<name>A0AA88Y195_PINIB</name>
<evidence type="ECO:0000256" key="3">
    <source>
        <dbReference type="ARBA" id="ARBA00009533"/>
    </source>
</evidence>
<dbReference type="InterPro" id="IPR055103">
    <property type="entry name" value="PDXDC1-like_2nd"/>
</dbReference>
<dbReference type="InterPro" id="IPR001766">
    <property type="entry name" value="Fork_head_dom"/>
</dbReference>
<dbReference type="PANTHER" id="PTHR42735:SF1">
    <property type="entry name" value="PYRIDOXAL-DEPENDENT DECARBOXYLASE DOMAIN-CONTAINING PROTEIN 1-RELATED"/>
    <property type="match status" value="1"/>
</dbReference>
<dbReference type="FunFam" id="3.40.640.10:FF:000036">
    <property type="entry name" value="pyridoxal-dependent decarboxylase domain-containing protein 1 isoform X2"/>
    <property type="match status" value="1"/>
</dbReference>
<comment type="similarity">
    <text evidence="3">Belongs to the group II decarboxylase family.</text>
</comment>
<dbReference type="PRINTS" id="PR00053">
    <property type="entry name" value="FORKHEAD"/>
</dbReference>
<evidence type="ECO:0000256" key="12">
    <source>
        <dbReference type="ARBA" id="ARBA00034770"/>
    </source>
</evidence>
<evidence type="ECO:0000259" key="16">
    <source>
        <dbReference type="PROSITE" id="PS50039"/>
    </source>
</evidence>
<dbReference type="AlphaFoldDB" id="A0AA88Y195"/>
<proteinExistence type="inferred from homology"/>
<keyword evidence="7" id="KW-0805">Transcription regulation</keyword>
<dbReference type="GO" id="GO:0043565">
    <property type="term" value="F:sequence-specific DNA binding"/>
    <property type="evidence" value="ECO:0007669"/>
    <property type="project" value="InterPro"/>
</dbReference>
<dbReference type="PROSITE" id="PS00658">
    <property type="entry name" value="FORK_HEAD_2"/>
    <property type="match status" value="1"/>
</dbReference>
<comment type="caution">
    <text evidence="17">The sequence shown here is derived from an EMBL/GenBank/DDBJ whole genome shotgun (WGS) entry which is preliminary data.</text>
</comment>
<dbReference type="EMBL" id="VSWD01000010">
    <property type="protein sequence ID" value="KAK3091890.1"/>
    <property type="molecule type" value="Genomic_DNA"/>
</dbReference>
<dbReference type="GO" id="GO:0005634">
    <property type="term" value="C:nucleus"/>
    <property type="evidence" value="ECO:0007669"/>
    <property type="project" value="UniProtKB-SubCell"/>
</dbReference>
<feature type="region of interest" description="Disordered" evidence="15">
    <location>
        <begin position="1"/>
        <end position="85"/>
    </location>
</feature>
<dbReference type="FunFam" id="1.10.10.10:FF:000030">
    <property type="entry name" value="Forkhead box protein K2"/>
    <property type="match status" value="1"/>
</dbReference>
<dbReference type="Gene3D" id="1.10.10.10">
    <property type="entry name" value="Winged helix-like DNA-binding domain superfamily/Winged helix DNA-binding domain"/>
    <property type="match status" value="1"/>
</dbReference>
<evidence type="ECO:0000256" key="9">
    <source>
        <dbReference type="ARBA" id="ARBA00023163"/>
    </source>
</evidence>
<evidence type="ECO:0000256" key="5">
    <source>
        <dbReference type="ARBA" id="ARBA00022794"/>
    </source>
</evidence>
<dbReference type="InterPro" id="IPR030456">
    <property type="entry name" value="TF_fork_head_CS_2"/>
</dbReference>
<dbReference type="Pfam" id="PF22937">
    <property type="entry name" value="PDXDC1-like_cen2"/>
    <property type="match status" value="1"/>
</dbReference>
<dbReference type="InterPro" id="IPR036390">
    <property type="entry name" value="WH_DNA-bd_sf"/>
</dbReference>
<comment type="similarity">
    <text evidence="12">Belongs to the FOXJ1 family.</text>
</comment>
<comment type="subcellular location">
    <subcellularLocation>
        <location evidence="2 14">Nucleus</location>
    </subcellularLocation>
</comment>